<evidence type="ECO:0000313" key="1">
    <source>
        <dbReference type="EMBL" id="KAF0684570.1"/>
    </source>
</evidence>
<dbReference type="EMBL" id="VJMH01007273">
    <property type="protein sequence ID" value="KAF0684570.1"/>
    <property type="molecule type" value="Genomic_DNA"/>
</dbReference>
<protein>
    <submittedName>
        <fullName evidence="2">Aste57867_23488 protein</fullName>
    </submittedName>
</protein>
<keyword evidence="3" id="KW-1185">Reference proteome</keyword>
<sequence>MVRIPCNGCSFANLATILRCIRCNETLDDKDKIKYLCDQVMGVQTRYAELEESNEALTASVAALMQREAHLVAKERRCDVIMVDVQCIAISLENNKFKVQDEDFKNPQQKREAISK</sequence>
<accession>A0A485LMU7</accession>
<reference evidence="1" key="2">
    <citation type="submission" date="2019-06" db="EMBL/GenBank/DDBJ databases">
        <title>Genomics analysis of Aphanomyces spp. identifies a new class of oomycete effector associated with host adaptation.</title>
        <authorList>
            <person name="Gaulin E."/>
        </authorList>
    </citation>
    <scope>NUCLEOTIDE SEQUENCE</scope>
    <source>
        <strain evidence="1">CBS 578.67</strain>
    </source>
</reference>
<dbReference type="Proteomes" id="UP000332933">
    <property type="component" value="Unassembled WGS sequence"/>
</dbReference>
<organism evidence="2 3">
    <name type="scientific">Aphanomyces stellatus</name>
    <dbReference type="NCBI Taxonomy" id="120398"/>
    <lineage>
        <taxon>Eukaryota</taxon>
        <taxon>Sar</taxon>
        <taxon>Stramenopiles</taxon>
        <taxon>Oomycota</taxon>
        <taxon>Saprolegniomycetes</taxon>
        <taxon>Saprolegniales</taxon>
        <taxon>Verrucalvaceae</taxon>
        <taxon>Aphanomyces</taxon>
    </lineage>
</organism>
<name>A0A485LMU7_9STRA</name>
<dbReference type="EMBL" id="CAADRA010007299">
    <property type="protein sequence ID" value="VFU00133.1"/>
    <property type="molecule type" value="Genomic_DNA"/>
</dbReference>
<dbReference type="AlphaFoldDB" id="A0A485LMU7"/>
<evidence type="ECO:0000313" key="2">
    <source>
        <dbReference type="EMBL" id="VFU00133.1"/>
    </source>
</evidence>
<evidence type="ECO:0000313" key="3">
    <source>
        <dbReference type="Proteomes" id="UP000332933"/>
    </source>
</evidence>
<proteinExistence type="predicted"/>
<reference evidence="2 3" key="1">
    <citation type="submission" date="2019-03" db="EMBL/GenBank/DDBJ databases">
        <authorList>
            <person name="Gaulin E."/>
            <person name="Dumas B."/>
        </authorList>
    </citation>
    <scope>NUCLEOTIDE SEQUENCE [LARGE SCALE GENOMIC DNA]</scope>
    <source>
        <strain evidence="2">CBS 568.67</strain>
    </source>
</reference>
<gene>
    <name evidence="2" type="primary">Aste57867_23488</name>
    <name evidence="1" type="ORF">As57867_023417</name>
    <name evidence="2" type="ORF">ASTE57867_23488</name>
</gene>